<sequence length="82" mass="9455">MNWFTGILLYVIIWWVLIFMVLPWGARPPEKPEEGHAESAPEKPMLWRKAAVTTVLAAIVWLGVYFLIQYEVIQFRGAIPKG</sequence>
<dbReference type="InterPro" id="IPR009935">
    <property type="entry name" value="DUF1467"/>
</dbReference>
<organism evidence="2 3">
    <name type="scientific">Ferruginivarius sediminum</name>
    <dbReference type="NCBI Taxonomy" id="2661937"/>
    <lineage>
        <taxon>Bacteria</taxon>
        <taxon>Pseudomonadati</taxon>
        <taxon>Pseudomonadota</taxon>
        <taxon>Alphaproteobacteria</taxon>
        <taxon>Rhodospirillales</taxon>
        <taxon>Rhodospirillaceae</taxon>
        <taxon>Ferruginivarius</taxon>
    </lineage>
</organism>
<proteinExistence type="predicted"/>
<dbReference type="AlphaFoldDB" id="A0A369TC94"/>
<feature type="transmembrane region" description="Helical" evidence="1">
    <location>
        <begin position="46"/>
        <end position="68"/>
    </location>
</feature>
<keyword evidence="1" id="KW-0472">Membrane</keyword>
<dbReference type="Pfam" id="PF07330">
    <property type="entry name" value="DUF1467"/>
    <property type="match status" value="1"/>
</dbReference>
<keyword evidence="1" id="KW-0812">Transmembrane</keyword>
<keyword evidence="3" id="KW-1185">Reference proteome</keyword>
<evidence type="ECO:0000313" key="2">
    <source>
        <dbReference type="EMBL" id="RDD62144.1"/>
    </source>
</evidence>
<feature type="transmembrane region" description="Helical" evidence="1">
    <location>
        <begin position="7"/>
        <end position="26"/>
    </location>
</feature>
<evidence type="ECO:0000313" key="3">
    <source>
        <dbReference type="Proteomes" id="UP000253941"/>
    </source>
</evidence>
<dbReference type="RefSeq" id="WP_114582042.1">
    <property type="nucleotide sequence ID" value="NZ_QPMH01000007.1"/>
</dbReference>
<accession>A0A369TC94</accession>
<gene>
    <name evidence="2" type="ORF">DRB17_09965</name>
</gene>
<evidence type="ECO:0000256" key="1">
    <source>
        <dbReference type="SAM" id="Phobius"/>
    </source>
</evidence>
<protein>
    <submittedName>
        <fullName evidence="2">DUF1467 family protein</fullName>
    </submittedName>
</protein>
<reference evidence="2 3" key="1">
    <citation type="submission" date="2018-07" db="EMBL/GenBank/DDBJ databases">
        <title>Venubactetium sediminum gen. nov., sp. nov., isolated from a marine solar saltern.</title>
        <authorList>
            <person name="Wang S."/>
        </authorList>
    </citation>
    <scope>NUCLEOTIDE SEQUENCE [LARGE SCALE GENOMIC DNA]</scope>
    <source>
        <strain evidence="2 3">WD2A32</strain>
    </source>
</reference>
<keyword evidence="1" id="KW-1133">Transmembrane helix</keyword>
<dbReference type="EMBL" id="QPMH01000007">
    <property type="protein sequence ID" value="RDD62144.1"/>
    <property type="molecule type" value="Genomic_DNA"/>
</dbReference>
<comment type="caution">
    <text evidence="2">The sequence shown here is derived from an EMBL/GenBank/DDBJ whole genome shotgun (WGS) entry which is preliminary data.</text>
</comment>
<name>A0A369TC94_9PROT</name>
<dbReference type="Proteomes" id="UP000253941">
    <property type="component" value="Unassembled WGS sequence"/>
</dbReference>